<dbReference type="AlphaFoldDB" id="D2RJ69"/>
<accession>D2RJ69</accession>
<dbReference type="KEGG" id="afn:Acfer_0730"/>
<evidence type="ECO:0000313" key="2">
    <source>
        <dbReference type="Proteomes" id="UP000001902"/>
    </source>
</evidence>
<dbReference type="EMBL" id="CP001859">
    <property type="protein sequence ID" value="ADB47121.1"/>
    <property type="molecule type" value="Genomic_DNA"/>
</dbReference>
<sequence>MCDYGRGLARKYAEKGRAEGLEKGLEKGIQQERNSNILGMLREKIPMETIARITKVSVEQIRELGKLNGML</sequence>
<reference evidence="1 2" key="1">
    <citation type="journal article" date="2010" name="Stand. Genomic Sci.">
        <title>Complete genome sequence of Acidaminococcus fermentans type strain (VR4).</title>
        <authorList>
            <person name="Chang Y.J."/>
            <person name="Pukall R."/>
            <person name="Saunders E."/>
            <person name="Lapidus A."/>
            <person name="Copeland A."/>
            <person name="Nolan M."/>
            <person name="Glavina Del Rio T."/>
            <person name="Lucas S."/>
            <person name="Chen F."/>
            <person name="Tice H."/>
            <person name="Cheng J.F."/>
            <person name="Han C."/>
            <person name="Detter J.C."/>
            <person name="Bruce D."/>
            <person name="Goodwin L."/>
            <person name="Pitluck S."/>
            <person name="Mikhailova N."/>
            <person name="Liolios K."/>
            <person name="Pati A."/>
            <person name="Ivanova N."/>
            <person name="Mavromatis K."/>
            <person name="Chen A."/>
            <person name="Palaniappan K."/>
            <person name="Land M."/>
            <person name="Hauser L."/>
            <person name="Jeffries C.D."/>
            <person name="Brettin T."/>
            <person name="Rohde M."/>
            <person name="Goker M."/>
            <person name="Bristow J."/>
            <person name="Eisen J.A."/>
            <person name="Markowitz V."/>
            <person name="Hugenholtz P."/>
            <person name="Kyrpides N.C."/>
            <person name="Klenk H.P."/>
        </authorList>
    </citation>
    <scope>NUCLEOTIDE SEQUENCE [LARGE SCALE GENOMIC DNA]</scope>
    <source>
        <strain evidence="2">ATCC 25085 / DSM 20731 / CCUG 9996 / CIP 106432 / VR4</strain>
    </source>
</reference>
<dbReference type="HOGENOM" id="CLU_2730737_0_0_9"/>
<protein>
    <submittedName>
        <fullName evidence="1">Uncharacterized protein</fullName>
    </submittedName>
</protein>
<gene>
    <name evidence="1" type="ordered locus">Acfer_0730</name>
</gene>
<proteinExistence type="predicted"/>
<name>D2RJ69_ACIFV</name>
<organism evidence="1 2">
    <name type="scientific">Acidaminococcus fermentans (strain ATCC 25085 / DSM 20731 / CCUG 9996 / CIP 106432 / VR4)</name>
    <dbReference type="NCBI Taxonomy" id="591001"/>
    <lineage>
        <taxon>Bacteria</taxon>
        <taxon>Bacillati</taxon>
        <taxon>Bacillota</taxon>
        <taxon>Negativicutes</taxon>
        <taxon>Acidaminococcales</taxon>
        <taxon>Acidaminococcaceae</taxon>
        <taxon>Acidaminococcus</taxon>
    </lineage>
</organism>
<evidence type="ECO:0000313" key="1">
    <source>
        <dbReference type="EMBL" id="ADB47121.1"/>
    </source>
</evidence>
<dbReference type="Proteomes" id="UP000001902">
    <property type="component" value="Chromosome"/>
</dbReference>
<keyword evidence="2" id="KW-1185">Reference proteome</keyword>